<evidence type="ECO:0000313" key="1">
    <source>
        <dbReference type="EMBL" id="AIY41985.1"/>
    </source>
</evidence>
<dbReference type="RefSeq" id="WP_038489734.1">
    <property type="nucleotide sequence ID" value="NZ_CP009962.1"/>
</dbReference>
<reference evidence="2" key="1">
    <citation type="journal article" date="2014" name="Soil Biol. Biochem.">
        <title>Structure and function of bacterial communities in ageing soils: Insights from the Mendocino ecological staircase.</title>
        <authorList>
            <person name="Uroz S."/>
            <person name="Tech J.J."/>
            <person name="Sawaya N.A."/>
            <person name="Frey-Klett P."/>
            <person name="Leveau J.H.J."/>
        </authorList>
    </citation>
    <scope>NUCLEOTIDE SEQUENCE [LARGE SCALE GENOMIC DNA]</scope>
    <source>
        <strain evidence="2">Cal35</strain>
    </source>
</reference>
<accession>A0A0A1FDW2</accession>
<organism evidence="1 2">
    <name type="scientific">Collimonas arenae</name>
    <dbReference type="NCBI Taxonomy" id="279058"/>
    <lineage>
        <taxon>Bacteria</taxon>
        <taxon>Pseudomonadati</taxon>
        <taxon>Pseudomonadota</taxon>
        <taxon>Betaproteobacteria</taxon>
        <taxon>Burkholderiales</taxon>
        <taxon>Oxalobacteraceae</taxon>
        <taxon>Collimonas</taxon>
    </lineage>
</organism>
<dbReference type="Gene3D" id="3.30.420.240">
    <property type="match status" value="1"/>
</dbReference>
<gene>
    <name evidence="1" type="ORF">LT85_2827</name>
</gene>
<proteinExistence type="predicted"/>
<dbReference type="KEGG" id="care:LT85_2827"/>
<sequence>MCYPYAVYDGKLEIGSNTYIGAPNLQQVADGVWKEMQDSKIAMANGPHSWLCDYFVITKTRVYVTGFEEQWFVGRVALAKGQSVGIAGKHRWAQLIIVDEAAGVSDDHFDVIDGTQTQPCNRTLIASQGVRSSGRHHASHHKLSARNGGSWHSLRFNSERSPFATTKWLKEREKESGGRDSVEYQIRVLGLFPEQSERFLLGRSQVEKLVGAERTISAGEPYGNLFIIDVAAGVFRDKTVGTYARVIGNGDRIDADPRRVDIMEVPIFSNALDWQHIAGEVFHYTQRLSNCTILVDVGGQGIQFAKMLENLGCPNVVKINWGNPCFKKKNKDRFFNLRAQCSVLAAEAVKDARITFSNQHVQDLLDQASKIPYFFDEKARYHIEPKEKMKEEGIPSPDLWDTVCMVFLENAHYIGSDDDHASPSSLDAARKAAEDAFADA</sequence>
<protein>
    <submittedName>
        <fullName evidence="1">Terminase B protein</fullName>
    </submittedName>
</protein>
<dbReference type="HOGENOM" id="CLU_027398_2_0_4"/>
<evidence type="ECO:0000313" key="2">
    <source>
        <dbReference type="Proteomes" id="UP000030302"/>
    </source>
</evidence>
<dbReference type="Proteomes" id="UP000030302">
    <property type="component" value="Chromosome"/>
</dbReference>
<dbReference type="STRING" id="279058.LT85_2827"/>
<keyword evidence="2" id="KW-1185">Reference proteome</keyword>
<dbReference type="OrthoDB" id="9775154at2"/>
<name>A0A0A1FDW2_9BURK</name>
<dbReference type="EMBL" id="CP009962">
    <property type="protein sequence ID" value="AIY41985.1"/>
    <property type="molecule type" value="Genomic_DNA"/>
</dbReference>
<dbReference type="AlphaFoldDB" id="A0A0A1FDW2"/>